<dbReference type="Pfam" id="PF03473">
    <property type="entry name" value="MOSC"/>
    <property type="match status" value="1"/>
</dbReference>
<dbReference type="Gene3D" id="2.40.33.20">
    <property type="entry name" value="PK beta-barrel domain-like"/>
    <property type="match status" value="1"/>
</dbReference>
<reference evidence="2 3" key="1">
    <citation type="submission" date="2018-05" db="EMBL/GenBank/DDBJ databases">
        <title>Genomic Encyclopedia of Type Strains, Phase IV (KMG-IV): sequencing the most valuable type-strain genomes for metagenomic binning, comparative biology and taxonomic classification.</title>
        <authorList>
            <person name="Goeker M."/>
        </authorList>
    </citation>
    <scope>NUCLEOTIDE SEQUENCE [LARGE SCALE GENOMIC DNA]</scope>
    <source>
        <strain evidence="2 3">DSM 16097</strain>
    </source>
</reference>
<dbReference type="OrthoDB" id="9808413at2"/>
<dbReference type="GO" id="GO:0030170">
    <property type="term" value="F:pyridoxal phosphate binding"/>
    <property type="evidence" value="ECO:0007669"/>
    <property type="project" value="InterPro"/>
</dbReference>
<protein>
    <submittedName>
        <fullName evidence="2">MOSC domain-containing protein</fullName>
    </submittedName>
</protein>
<comment type="caution">
    <text evidence="2">The sequence shown here is derived from an EMBL/GenBank/DDBJ whole genome shotgun (WGS) entry which is preliminary data.</text>
</comment>
<dbReference type="InterPro" id="IPR052716">
    <property type="entry name" value="MOSC_domain"/>
</dbReference>
<keyword evidence="3" id="KW-1185">Reference proteome</keyword>
<evidence type="ECO:0000313" key="3">
    <source>
        <dbReference type="Proteomes" id="UP000245708"/>
    </source>
</evidence>
<dbReference type="RefSeq" id="WP_109669861.1">
    <property type="nucleotide sequence ID" value="NZ_QGGW01000008.1"/>
</dbReference>
<dbReference type="PANTHER" id="PTHR36930">
    <property type="entry name" value="METAL-SULFUR CLUSTER BIOSYNTHESIS PROTEINS YUAD-RELATED"/>
    <property type="match status" value="1"/>
</dbReference>
<dbReference type="SUPFAM" id="SSF50800">
    <property type="entry name" value="PK beta-barrel domain-like"/>
    <property type="match status" value="1"/>
</dbReference>
<sequence length="202" mass="21868">MPALIPTDFTARVTWLGHNPDRDAALETCALTRMELSFAGHVGESRAGLTRPSDSRVLAQYKRGTPIRNTRQLSILSAEDLAAIAARMGLDALDPALVGASMVIEGIPDFSFVPPSSRLQDEDSGTTLTIDMENRPCQLPAKPIEARHPGFGKAFKRAAAGRRGVTAWVEREGTITLGATLRLHIPDQPVWPHLEAVRASAR</sequence>
<dbReference type="AlphaFoldDB" id="A0A316GET1"/>
<name>A0A316GET1_9RHOB</name>
<dbReference type="InterPro" id="IPR005302">
    <property type="entry name" value="MoCF_Sase_C"/>
</dbReference>
<dbReference type="Proteomes" id="UP000245708">
    <property type="component" value="Unassembled WGS sequence"/>
</dbReference>
<dbReference type="PANTHER" id="PTHR36930:SF1">
    <property type="entry name" value="MOSC DOMAIN-CONTAINING PROTEIN"/>
    <property type="match status" value="1"/>
</dbReference>
<evidence type="ECO:0000313" key="2">
    <source>
        <dbReference type="EMBL" id="PWK59398.1"/>
    </source>
</evidence>
<dbReference type="PROSITE" id="PS51340">
    <property type="entry name" value="MOSC"/>
    <property type="match status" value="1"/>
</dbReference>
<dbReference type="GO" id="GO:0003824">
    <property type="term" value="F:catalytic activity"/>
    <property type="evidence" value="ECO:0007669"/>
    <property type="project" value="InterPro"/>
</dbReference>
<dbReference type="EMBL" id="QGGW01000008">
    <property type="protein sequence ID" value="PWK59398.1"/>
    <property type="molecule type" value="Genomic_DNA"/>
</dbReference>
<accession>A0A316GET1</accession>
<proteinExistence type="predicted"/>
<dbReference type="GO" id="GO:0030151">
    <property type="term" value="F:molybdenum ion binding"/>
    <property type="evidence" value="ECO:0007669"/>
    <property type="project" value="InterPro"/>
</dbReference>
<gene>
    <name evidence="2" type="ORF">C7455_108166</name>
</gene>
<feature type="domain" description="MOSC" evidence="1">
    <location>
        <begin position="34"/>
        <end position="184"/>
    </location>
</feature>
<dbReference type="InterPro" id="IPR011037">
    <property type="entry name" value="Pyrv_Knase-like_insert_dom_sf"/>
</dbReference>
<evidence type="ECO:0000259" key="1">
    <source>
        <dbReference type="PROSITE" id="PS51340"/>
    </source>
</evidence>
<organism evidence="2 3">
    <name type="scientific">Roseicyclus mahoneyensis</name>
    <dbReference type="NCBI Taxonomy" id="164332"/>
    <lineage>
        <taxon>Bacteria</taxon>
        <taxon>Pseudomonadati</taxon>
        <taxon>Pseudomonadota</taxon>
        <taxon>Alphaproteobacteria</taxon>
        <taxon>Rhodobacterales</taxon>
        <taxon>Roseobacteraceae</taxon>
        <taxon>Roseicyclus</taxon>
    </lineage>
</organism>